<comment type="caution">
    <text evidence="11">The sequence shown here is derived from an EMBL/GenBank/DDBJ whole genome shotgun (WGS) entry which is preliminary data.</text>
</comment>
<dbReference type="PANTHER" id="PTHR33540:SF2">
    <property type="entry name" value="TRNA THREONYLCARBAMOYLADENOSINE BIOSYNTHESIS PROTEIN TSAE"/>
    <property type="match status" value="1"/>
</dbReference>
<evidence type="ECO:0000256" key="5">
    <source>
        <dbReference type="ARBA" id="ARBA00022694"/>
    </source>
</evidence>
<protein>
    <recommendedName>
        <fullName evidence="3">tRNA threonylcarbamoyladenosine biosynthesis protein TsaE</fullName>
    </recommendedName>
    <alternativeName>
        <fullName evidence="10">t(6)A37 threonylcarbamoyladenosine biosynthesis protein TsaE</fullName>
    </alternativeName>
</protein>
<comment type="subcellular location">
    <subcellularLocation>
        <location evidence="1">Cytoplasm</location>
    </subcellularLocation>
</comment>
<keyword evidence="6" id="KW-0479">Metal-binding</keyword>
<keyword evidence="5" id="KW-0819">tRNA processing</keyword>
<evidence type="ECO:0000313" key="11">
    <source>
        <dbReference type="EMBL" id="PIR88581.1"/>
    </source>
</evidence>
<evidence type="ECO:0000256" key="7">
    <source>
        <dbReference type="ARBA" id="ARBA00022741"/>
    </source>
</evidence>
<keyword evidence="9" id="KW-0460">Magnesium</keyword>
<dbReference type="PANTHER" id="PTHR33540">
    <property type="entry name" value="TRNA THREONYLCARBAMOYLADENOSINE BIOSYNTHESIS PROTEIN TSAE"/>
    <property type="match status" value="1"/>
</dbReference>
<dbReference type="AlphaFoldDB" id="A0A2H0UQD1"/>
<dbReference type="Gene3D" id="3.40.50.300">
    <property type="entry name" value="P-loop containing nucleotide triphosphate hydrolases"/>
    <property type="match status" value="1"/>
</dbReference>
<evidence type="ECO:0000256" key="1">
    <source>
        <dbReference type="ARBA" id="ARBA00004496"/>
    </source>
</evidence>
<gene>
    <name evidence="11" type="ORF">COU09_01190</name>
</gene>
<name>A0A2H0UQD1_9BACT</name>
<dbReference type="GO" id="GO:0005737">
    <property type="term" value="C:cytoplasm"/>
    <property type="evidence" value="ECO:0007669"/>
    <property type="project" value="UniProtKB-SubCell"/>
</dbReference>
<evidence type="ECO:0000256" key="3">
    <source>
        <dbReference type="ARBA" id="ARBA00019010"/>
    </source>
</evidence>
<keyword evidence="7" id="KW-0547">Nucleotide-binding</keyword>
<dbReference type="GO" id="GO:0016740">
    <property type="term" value="F:transferase activity"/>
    <property type="evidence" value="ECO:0007669"/>
    <property type="project" value="UniProtKB-KW"/>
</dbReference>
<keyword evidence="4" id="KW-0963">Cytoplasm</keyword>
<dbReference type="NCBIfam" id="TIGR00150">
    <property type="entry name" value="T6A_YjeE"/>
    <property type="match status" value="1"/>
</dbReference>
<dbReference type="EMBL" id="PFBB01000014">
    <property type="protein sequence ID" value="PIR88581.1"/>
    <property type="molecule type" value="Genomic_DNA"/>
</dbReference>
<evidence type="ECO:0000256" key="9">
    <source>
        <dbReference type="ARBA" id="ARBA00022842"/>
    </source>
</evidence>
<evidence type="ECO:0000256" key="6">
    <source>
        <dbReference type="ARBA" id="ARBA00022723"/>
    </source>
</evidence>
<evidence type="ECO:0000313" key="12">
    <source>
        <dbReference type="Proteomes" id="UP000229615"/>
    </source>
</evidence>
<reference evidence="12" key="1">
    <citation type="submission" date="2017-09" db="EMBL/GenBank/DDBJ databases">
        <title>Depth-based differentiation of microbial function through sediment-hosted aquifers and enrichment of novel symbionts in the deep terrestrial subsurface.</title>
        <authorList>
            <person name="Probst A.J."/>
            <person name="Ladd B."/>
            <person name="Jarett J.K."/>
            <person name="Geller-Mcgrath D.E."/>
            <person name="Sieber C.M.K."/>
            <person name="Emerson J.B."/>
            <person name="Anantharaman K."/>
            <person name="Thomas B.C."/>
            <person name="Malmstrom R."/>
            <person name="Stieglmeier M."/>
            <person name="Klingl A."/>
            <person name="Woyke T."/>
            <person name="Ryan C.M."/>
            <person name="Banfield J.F."/>
        </authorList>
    </citation>
    <scope>NUCLEOTIDE SEQUENCE [LARGE SCALE GENOMIC DNA]</scope>
</reference>
<evidence type="ECO:0000256" key="4">
    <source>
        <dbReference type="ARBA" id="ARBA00022490"/>
    </source>
</evidence>
<keyword evidence="8" id="KW-0067">ATP-binding</keyword>
<dbReference type="SUPFAM" id="SSF52540">
    <property type="entry name" value="P-loop containing nucleoside triphosphate hydrolases"/>
    <property type="match status" value="1"/>
</dbReference>
<dbReference type="InterPro" id="IPR003442">
    <property type="entry name" value="T6A_TsaE"/>
</dbReference>
<dbReference type="Pfam" id="PF02367">
    <property type="entry name" value="TsaE"/>
    <property type="match status" value="1"/>
</dbReference>
<organism evidence="11 12">
    <name type="scientific">Candidatus Harrisonbacteria bacterium CG10_big_fil_rev_8_21_14_0_10_44_23</name>
    <dbReference type="NCBI Taxonomy" id="1974585"/>
    <lineage>
        <taxon>Bacteria</taxon>
        <taxon>Candidatus Harrisoniibacteriota</taxon>
    </lineage>
</organism>
<dbReference type="InterPro" id="IPR027417">
    <property type="entry name" value="P-loop_NTPase"/>
</dbReference>
<dbReference type="GO" id="GO:0005524">
    <property type="term" value="F:ATP binding"/>
    <property type="evidence" value="ECO:0007669"/>
    <property type="project" value="UniProtKB-KW"/>
</dbReference>
<sequence length="145" mass="16365">MNTQTFKNETELQSFAEKFAKEIDGMAGPQTIALTGDLGAGKTTFTKHFLKALGAKEEILSPTFVLLKNHHLPSAKHTTATHIDLYRLEDLEEIFTLGLAEDLKDTRKIILIEWAERIKEGLPSDTTWLEFHHGETEGERSLMIN</sequence>
<proteinExistence type="inferred from homology"/>
<dbReference type="Proteomes" id="UP000229615">
    <property type="component" value="Unassembled WGS sequence"/>
</dbReference>
<comment type="similarity">
    <text evidence="2">Belongs to the TsaE family.</text>
</comment>
<keyword evidence="11" id="KW-0808">Transferase</keyword>
<evidence type="ECO:0000256" key="10">
    <source>
        <dbReference type="ARBA" id="ARBA00032441"/>
    </source>
</evidence>
<evidence type="ECO:0000256" key="8">
    <source>
        <dbReference type="ARBA" id="ARBA00022840"/>
    </source>
</evidence>
<evidence type="ECO:0000256" key="2">
    <source>
        <dbReference type="ARBA" id="ARBA00007599"/>
    </source>
</evidence>
<dbReference type="GO" id="GO:0046872">
    <property type="term" value="F:metal ion binding"/>
    <property type="evidence" value="ECO:0007669"/>
    <property type="project" value="UniProtKB-KW"/>
</dbReference>
<dbReference type="GO" id="GO:0002949">
    <property type="term" value="P:tRNA threonylcarbamoyladenosine modification"/>
    <property type="evidence" value="ECO:0007669"/>
    <property type="project" value="InterPro"/>
</dbReference>
<accession>A0A2H0UQD1</accession>